<dbReference type="GO" id="GO:0005737">
    <property type="term" value="C:cytoplasm"/>
    <property type="evidence" value="ECO:0007669"/>
    <property type="project" value="UniProtKB-SubCell"/>
</dbReference>
<keyword evidence="3" id="KW-0963">Cytoplasm</keyword>
<dbReference type="EC" id="2.3.1.274" evidence="9"/>
<evidence type="ECO:0000256" key="8">
    <source>
        <dbReference type="ARBA" id="ARBA00023264"/>
    </source>
</evidence>
<dbReference type="SUPFAM" id="SSF53659">
    <property type="entry name" value="Isocitrate/Isopropylmalate dehydrogenase-like"/>
    <property type="match status" value="1"/>
</dbReference>
<evidence type="ECO:0000313" key="11">
    <source>
        <dbReference type="EMBL" id="GAG31968.1"/>
    </source>
</evidence>
<evidence type="ECO:0000256" key="2">
    <source>
        <dbReference type="ARBA" id="ARBA00004496"/>
    </source>
</evidence>
<reference evidence="11" key="1">
    <citation type="journal article" date="2014" name="Front. Microbiol.">
        <title>High frequency of phylogenetically diverse reductive dehalogenase-homologous genes in deep subseafloor sedimentary metagenomes.</title>
        <authorList>
            <person name="Kawai M."/>
            <person name="Futagami T."/>
            <person name="Toyoda A."/>
            <person name="Takaki Y."/>
            <person name="Nishi S."/>
            <person name="Hori S."/>
            <person name="Arai W."/>
            <person name="Tsubouchi T."/>
            <person name="Morono Y."/>
            <person name="Uchiyama I."/>
            <person name="Ito T."/>
            <person name="Fujiyama A."/>
            <person name="Inagaki F."/>
            <person name="Takami H."/>
        </authorList>
    </citation>
    <scope>NUCLEOTIDE SEQUENCE</scope>
    <source>
        <strain evidence="11">Expedition CK06-06</strain>
    </source>
</reference>
<dbReference type="PANTHER" id="PTHR30100">
    <property type="entry name" value="FATTY ACID/PHOSPHOLIPID SYNTHESIS PROTEIN PLSX"/>
    <property type="match status" value="1"/>
</dbReference>
<evidence type="ECO:0000256" key="6">
    <source>
        <dbReference type="ARBA" id="ARBA00023098"/>
    </source>
</evidence>
<organism evidence="11">
    <name type="scientific">marine sediment metagenome</name>
    <dbReference type="NCBI Taxonomy" id="412755"/>
    <lineage>
        <taxon>unclassified sequences</taxon>
        <taxon>metagenomes</taxon>
        <taxon>ecological metagenomes</taxon>
    </lineage>
</organism>
<protein>
    <recommendedName>
        <fullName evidence="9">phosphate acyltransferase</fullName>
        <ecNumber evidence="9">2.3.1.274</ecNumber>
    </recommendedName>
</protein>
<accession>X0X5R7</accession>
<keyword evidence="4" id="KW-0444">Lipid biosynthesis</keyword>
<evidence type="ECO:0000256" key="5">
    <source>
        <dbReference type="ARBA" id="ARBA00022679"/>
    </source>
</evidence>
<evidence type="ECO:0000256" key="7">
    <source>
        <dbReference type="ARBA" id="ARBA00023209"/>
    </source>
</evidence>
<dbReference type="NCBIfam" id="TIGR00182">
    <property type="entry name" value="plsX"/>
    <property type="match status" value="1"/>
</dbReference>
<comment type="catalytic activity">
    <reaction evidence="1">
        <text>a fatty acyl-[ACP] + phosphate = an acyl phosphate + holo-[ACP]</text>
        <dbReference type="Rhea" id="RHEA:42292"/>
        <dbReference type="Rhea" id="RHEA-COMP:9685"/>
        <dbReference type="Rhea" id="RHEA-COMP:14125"/>
        <dbReference type="ChEBI" id="CHEBI:43474"/>
        <dbReference type="ChEBI" id="CHEBI:59918"/>
        <dbReference type="ChEBI" id="CHEBI:64479"/>
        <dbReference type="ChEBI" id="CHEBI:138651"/>
        <dbReference type="EC" id="2.3.1.274"/>
    </reaction>
</comment>
<dbReference type="Pfam" id="PF02504">
    <property type="entry name" value="FA_synthesis"/>
    <property type="match status" value="1"/>
</dbReference>
<dbReference type="GO" id="GO:0008654">
    <property type="term" value="P:phospholipid biosynthetic process"/>
    <property type="evidence" value="ECO:0007669"/>
    <property type="project" value="UniProtKB-KW"/>
</dbReference>
<comment type="subcellular location">
    <subcellularLocation>
        <location evidence="2">Cytoplasm</location>
    </subcellularLocation>
</comment>
<evidence type="ECO:0000256" key="4">
    <source>
        <dbReference type="ARBA" id="ARBA00022516"/>
    </source>
</evidence>
<keyword evidence="7" id="KW-0594">Phospholipid biosynthesis</keyword>
<dbReference type="GO" id="GO:0006633">
    <property type="term" value="P:fatty acid biosynthetic process"/>
    <property type="evidence" value="ECO:0007669"/>
    <property type="project" value="InterPro"/>
</dbReference>
<dbReference type="HAMAP" id="MF_00019">
    <property type="entry name" value="PlsX"/>
    <property type="match status" value="1"/>
</dbReference>
<evidence type="ECO:0000256" key="3">
    <source>
        <dbReference type="ARBA" id="ARBA00022490"/>
    </source>
</evidence>
<feature type="non-terminal residue" evidence="11">
    <location>
        <position position="243"/>
    </location>
</feature>
<dbReference type="EMBL" id="BARS01048018">
    <property type="protein sequence ID" value="GAG31968.1"/>
    <property type="molecule type" value="Genomic_DNA"/>
</dbReference>
<comment type="subunit">
    <text evidence="10">Homodimer. Probably interacts with PlsY.</text>
</comment>
<evidence type="ECO:0000256" key="10">
    <source>
        <dbReference type="ARBA" id="ARBA00046608"/>
    </source>
</evidence>
<keyword evidence="6" id="KW-0443">Lipid metabolism</keyword>
<comment type="caution">
    <text evidence="11">The sequence shown here is derived from an EMBL/GenBank/DDBJ whole genome shotgun (WGS) entry which is preliminary data.</text>
</comment>
<dbReference type="PANTHER" id="PTHR30100:SF1">
    <property type="entry name" value="PHOSPHATE ACYLTRANSFERASE"/>
    <property type="match status" value="1"/>
</dbReference>
<keyword evidence="8" id="KW-1208">Phospholipid metabolism</keyword>
<gene>
    <name evidence="11" type="ORF">S01H1_72045</name>
</gene>
<name>X0X5R7_9ZZZZ</name>
<dbReference type="Gene3D" id="3.40.718.10">
    <property type="entry name" value="Isopropylmalate Dehydrogenase"/>
    <property type="match status" value="1"/>
</dbReference>
<dbReference type="AlphaFoldDB" id="X0X5R7"/>
<evidence type="ECO:0000256" key="9">
    <source>
        <dbReference type="ARBA" id="ARBA00024069"/>
    </source>
</evidence>
<dbReference type="InterPro" id="IPR003664">
    <property type="entry name" value="FA_synthesis"/>
</dbReference>
<proteinExistence type="inferred from homology"/>
<evidence type="ECO:0000256" key="1">
    <source>
        <dbReference type="ARBA" id="ARBA00001232"/>
    </source>
</evidence>
<dbReference type="GO" id="GO:0043811">
    <property type="term" value="F:phosphate:acyl-[acyl carrier protein] acyltransferase activity"/>
    <property type="evidence" value="ECO:0007669"/>
    <property type="project" value="UniProtKB-EC"/>
</dbReference>
<sequence length="243" mass="25436">MVRDGKADAFVSAGNSGGVLATALTSAGRIGRIKGIRRPALSTIFPTLQGTSLILDIGANTDCKPEWLVQFALMGSVYARRVLGIPRPRVGLLANGEEDTKGNAAVQAAHLMLRELNLHFVGNVEGKDLTQGAADVVVSDGFVGNVAIKTAEGVAAMLFTLLRSEIKSRPLAALGGLLAKPALRSVAKKLDYREYGGAPLLGVNGIVIIAHGRSDALAVENAVRVAIDAVSKHLVEAIRQDIE</sequence>
<dbReference type="InterPro" id="IPR012281">
    <property type="entry name" value="Phospholipid_synth_PlsX-like"/>
</dbReference>
<keyword evidence="5" id="KW-0808">Transferase</keyword>